<dbReference type="RefSeq" id="WP_206527950.1">
    <property type="nucleotide sequence ID" value="NZ_CP049253.1"/>
</dbReference>
<dbReference type="EMBL" id="JAGIOL010000001">
    <property type="protein sequence ID" value="MBP2436532.1"/>
    <property type="molecule type" value="Genomic_DNA"/>
</dbReference>
<dbReference type="PANTHER" id="PTHR30199:SF0">
    <property type="entry name" value="INNER MEMBRANE PROTEIN YDCO"/>
    <property type="match status" value="1"/>
</dbReference>
<comment type="caution">
    <text evidence="2">The sequence shown here is derived from an EMBL/GenBank/DDBJ whole genome shotgun (WGS) entry which is preliminary data.</text>
</comment>
<evidence type="ECO:0000313" key="3">
    <source>
        <dbReference type="Proteomes" id="UP001519362"/>
    </source>
</evidence>
<dbReference type="Proteomes" id="UP001519362">
    <property type="component" value="Unassembled WGS sequence"/>
</dbReference>
<gene>
    <name evidence="2" type="ORF">JOF34_001118</name>
</gene>
<name>A0ABS4ZH50_9MICO</name>
<organism evidence="2 3">
    <name type="scientific">Microbacterium amylolyticum</name>
    <dbReference type="NCBI Taxonomy" id="936337"/>
    <lineage>
        <taxon>Bacteria</taxon>
        <taxon>Bacillati</taxon>
        <taxon>Actinomycetota</taxon>
        <taxon>Actinomycetes</taxon>
        <taxon>Micrococcales</taxon>
        <taxon>Microbacteriaceae</taxon>
        <taxon>Microbacterium</taxon>
    </lineage>
</organism>
<protein>
    <submittedName>
        <fullName evidence="2">Benzoate:H+ symporter BenE</fullName>
    </submittedName>
</protein>
<keyword evidence="1" id="KW-0472">Membrane</keyword>
<keyword evidence="1" id="KW-0812">Transmembrane</keyword>
<dbReference type="InterPro" id="IPR004711">
    <property type="entry name" value="Benzoate_Transporter"/>
</dbReference>
<evidence type="ECO:0000256" key="1">
    <source>
        <dbReference type="SAM" id="Phobius"/>
    </source>
</evidence>
<dbReference type="PANTHER" id="PTHR30199">
    <property type="entry name" value="MFS FAMILY TRANSPORTER, PREDICTED SUBSTRATE BENZOATE"/>
    <property type="match status" value="1"/>
</dbReference>
<proteinExistence type="predicted"/>
<dbReference type="Pfam" id="PF03594">
    <property type="entry name" value="BenE"/>
    <property type="match status" value="1"/>
</dbReference>
<sequence>MTVTGLGTIAAAPFGGSGINLGAITAAITASPDAHPDQGERWKGVRTTALVYLVLAVCATALTTLIGVAPGVLVWRR</sequence>
<feature type="transmembrane region" description="Helical" evidence="1">
    <location>
        <begin position="50"/>
        <end position="75"/>
    </location>
</feature>
<reference evidence="2 3" key="1">
    <citation type="submission" date="2021-03" db="EMBL/GenBank/DDBJ databases">
        <title>Sequencing the genomes of 1000 actinobacteria strains.</title>
        <authorList>
            <person name="Klenk H.-P."/>
        </authorList>
    </citation>
    <scope>NUCLEOTIDE SEQUENCE [LARGE SCALE GENOMIC DNA]</scope>
    <source>
        <strain evidence="2 3">DSM 24221</strain>
    </source>
</reference>
<keyword evidence="1" id="KW-1133">Transmembrane helix</keyword>
<accession>A0ABS4ZH50</accession>
<keyword evidence="3" id="KW-1185">Reference proteome</keyword>
<evidence type="ECO:0000313" key="2">
    <source>
        <dbReference type="EMBL" id="MBP2436532.1"/>
    </source>
</evidence>